<reference evidence="2 3" key="1">
    <citation type="submission" date="2020-02" db="EMBL/GenBank/DDBJ databases">
        <title>Comparative genomics of sulfur disproportionating microorganisms.</title>
        <authorList>
            <person name="Ward L.M."/>
            <person name="Bertran E."/>
            <person name="Johnston D.T."/>
        </authorList>
    </citation>
    <scope>NUCLEOTIDE SEQUENCE [LARGE SCALE GENOMIC DNA]</scope>
    <source>
        <strain evidence="2 3">DSM 100025</strain>
    </source>
</reference>
<accession>A0A6N9TM86</accession>
<organism evidence="2 3">
    <name type="scientific">Dissulfurirhabdus thermomarina</name>
    <dbReference type="NCBI Taxonomy" id="1765737"/>
    <lineage>
        <taxon>Bacteria</taxon>
        <taxon>Deltaproteobacteria</taxon>
        <taxon>Dissulfurirhabdaceae</taxon>
        <taxon>Dissulfurirhabdus</taxon>
    </lineage>
</organism>
<proteinExistence type="predicted"/>
<sequence length="243" mass="26965">MAPGPELILVGTVHLDPRGPEALEALLLRLPARVFTVEISAFSVRYREAVERAWSRRLAGSLAALPPAARGHAGIRLVRRQIRMPFEWEVTRRVARRLGRPCIPVDSGALSRRELPRWEAELLSPENLAALVTGPDYDLEARIGSHYREALRTLEGGEPPDPAGASGGDPVTGFSGWAERERRVARRIRRILARCGPLVHVGGWEHLRTGAPWPTLARLLADLRPRRILLRDPAAPRELPPPV</sequence>
<keyword evidence="3" id="KW-1185">Reference proteome</keyword>
<gene>
    <name evidence="2" type="ORF">G3N55_04770</name>
</gene>
<dbReference type="RefSeq" id="WP_163298305.1">
    <property type="nucleotide sequence ID" value="NZ_JAAGRR010000038.1"/>
</dbReference>
<comment type="caution">
    <text evidence="2">The sequence shown here is derived from an EMBL/GenBank/DDBJ whole genome shotgun (WGS) entry which is preliminary data.</text>
</comment>
<dbReference type="EMBL" id="JAAGRR010000038">
    <property type="protein sequence ID" value="NDY42158.1"/>
    <property type="molecule type" value="Genomic_DNA"/>
</dbReference>
<evidence type="ECO:0000313" key="2">
    <source>
        <dbReference type="EMBL" id="NDY42158.1"/>
    </source>
</evidence>
<feature type="region of interest" description="Disordered" evidence="1">
    <location>
        <begin position="153"/>
        <end position="174"/>
    </location>
</feature>
<dbReference type="AlphaFoldDB" id="A0A6N9TM86"/>
<protein>
    <recommendedName>
        <fullName evidence="4">TraB/GumN family protein</fullName>
    </recommendedName>
</protein>
<evidence type="ECO:0008006" key="4">
    <source>
        <dbReference type="Google" id="ProtNLM"/>
    </source>
</evidence>
<evidence type="ECO:0000256" key="1">
    <source>
        <dbReference type="SAM" id="MobiDB-lite"/>
    </source>
</evidence>
<name>A0A6N9TM86_DISTH</name>
<evidence type="ECO:0000313" key="3">
    <source>
        <dbReference type="Proteomes" id="UP000469346"/>
    </source>
</evidence>
<dbReference type="Proteomes" id="UP000469346">
    <property type="component" value="Unassembled WGS sequence"/>
</dbReference>